<dbReference type="Gene3D" id="3.10.250.10">
    <property type="entry name" value="SRCR-like domain"/>
    <property type="match status" value="3"/>
</dbReference>
<evidence type="ECO:0000256" key="1">
    <source>
        <dbReference type="ARBA" id="ARBA00022729"/>
    </source>
</evidence>
<feature type="disulfide bond" evidence="4">
    <location>
        <begin position="268"/>
        <end position="278"/>
    </location>
</feature>
<sequence>MLIIACILVVFWQQDSVHTEDVSVRSYNFTGKDIRLVGGNSELEGRVEILINGTWGTICYDGNFDIRDADVLCRMLHSNLSALEYYTGSRYGYGIGSIFYSQIACWGTEQTIHMCSSDTGVFCSHLSDVGLMCTGCPRTAVHTYGQFEHVNITTNGDLYTGNCSNGTSTFQFMYRCGLNGSWEEYGQKCGPIDVRDVRFVGGVGPYDGGVEVLVGDTWGPVCGYSYENGRSYYSFAAVFCTMKGLKYVTHRTTWRQNTTNGFIGHVQCPSNADHVNSCNYTTVYLCTYQLSVACEGFPLNISSVQLVGGSSSFDGRVELRVADRIGTISPNKFEFEDATVLCKMIGLNASLFNVDYAYSVRYPMIRDLQCSGQESHINNCTYTTPHSFTNYEKGAVTLLCTECGRVNFDVIITGRGLPNTPVKTMDLGVISKSADLW</sequence>
<evidence type="ECO:0000256" key="2">
    <source>
        <dbReference type="ARBA" id="ARBA00022737"/>
    </source>
</evidence>
<keyword evidence="1 5" id="KW-0732">Signal</keyword>
<evidence type="ECO:0000256" key="5">
    <source>
        <dbReference type="SAM" id="SignalP"/>
    </source>
</evidence>
<dbReference type="EMBL" id="JAIWYP010000003">
    <property type="protein sequence ID" value="KAH3847561.1"/>
    <property type="molecule type" value="Genomic_DNA"/>
</dbReference>
<feature type="domain" description="SRCR" evidence="6">
    <location>
        <begin position="34"/>
        <end position="134"/>
    </location>
</feature>
<accession>A0A9D4QXQ7</accession>
<keyword evidence="3 4" id="KW-1015">Disulfide bond</keyword>
<reference evidence="7" key="1">
    <citation type="journal article" date="2019" name="bioRxiv">
        <title>The Genome of the Zebra Mussel, Dreissena polymorpha: A Resource for Invasive Species Research.</title>
        <authorList>
            <person name="McCartney M.A."/>
            <person name="Auch B."/>
            <person name="Kono T."/>
            <person name="Mallez S."/>
            <person name="Zhang Y."/>
            <person name="Obille A."/>
            <person name="Becker A."/>
            <person name="Abrahante J.E."/>
            <person name="Garbe J."/>
            <person name="Badalamenti J.P."/>
            <person name="Herman A."/>
            <person name="Mangelson H."/>
            <person name="Liachko I."/>
            <person name="Sullivan S."/>
            <person name="Sone E.D."/>
            <person name="Koren S."/>
            <person name="Silverstein K.A.T."/>
            <person name="Beckman K.B."/>
            <person name="Gohl D.M."/>
        </authorList>
    </citation>
    <scope>NUCLEOTIDE SEQUENCE</scope>
    <source>
        <strain evidence="7">Duluth1</strain>
        <tissue evidence="7">Whole animal</tissue>
    </source>
</reference>
<evidence type="ECO:0000256" key="4">
    <source>
        <dbReference type="PROSITE-ProRule" id="PRU00196"/>
    </source>
</evidence>
<dbReference type="PANTHER" id="PTHR19331">
    <property type="entry name" value="SCAVENGER RECEPTOR DOMAIN-CONTAINING"/>
    <property type="match status" value="1"/>
</dbReference>
<dbReference type="Pfam" id="PF00530">
    <property type="entry name" value="SRCR"/>
    <property type="match status" value="3"/>
</dbReference>
<comment type="caution">
    <text evidence="4">Lacks conserved residue(s) required for the propagation of feature annotation.</text>
</comment>
<feature type="chain" id="PRO_5039413084" description="SRCR domain-containing protein" evidence="5">
    <location>
        <begin position="20"/>
        <end position="437"/>
    </location>
</feature>
<feature type="disulfide bond" evidence="4">
    <location>
        <begin position="222"/>
        <end position="286"/>
    </location>
</feature>
<dbReference type="AlphaFoldDB" id="A0A9D4QXQ7"/>
<dbReference type="InterPro" id="IPR036772">
    <property type="entry name" value="SRCR-like_dom_sf"/>
</dbReference>
<evidence type="ECO:0000313" key="8">
    <source>
        <dbReference type="Proteomes" id="UP000828390"/>
    </source>
</evidence>
<evidence type="ECO:0000313" key="7">
    <source>
        <dbReference type="EMBL" id="KAH3847561.1"/>
    </source>
</evidence>
<protein>
    <recommendedName>
        <fullName evidence="6">SRCR domain-containing protein</fullName>
    </recommendedName>
</protein>
<name>A0A9D4QXQ7_DREPO</name>
<feature type="disulfide bond" evidence="4">
    <location>
        <begin position="105"/>
        <end position="115"/>
    </location>
</feature>
<evidence type="ECO:0000256" key="3">
    <source>
        <dbReference type="ARBA" id="ARBA00023157"/>
    </source>
</evidence>
<dbReference type="InterPro" id="IPR001190">
    <property type="entry name" value="SRCR"/>
</dbReference>
<dbReference type="PROSITE" id="PS50287">
    <property type="entry name" value="SRCR_2"/>
    <property type="match status" value="3"/>
</dbReference>
<dbReference type="PRINTS" id="PR00258">
    <property type="entry name" value="SPERACTRCPTR"/>
</dbReference>
<dbReference type="GO" id="GO:0016020">
    <property type="term" value="C:membrane"/>
    <property type="evidence" value="ECO:0007669"/>
    <property type="project" value="InterPro"/>
</dbReference>
<comment type="caution">
    <text evidence="7">The sequence shown here is derived from an EMBL/GenBank/DDBJ whole genome shotgun (WGS) entry which is preliminary data.</text>
</comment>
<feature type="disulfide bond" evidence="4">
    <location>
        <begin position="59"/>
        <end position="123"/>
    </location>
</feature>
<feature type="disulfide bond" evidence="4">
    <location>
        <begin position="370"/>
        <end position="380"/>
    </location>
</feature>
<evidence type="ECO:0000259" key="6">
    <source>
        <dbReference type="PROSITE" id="PS50287"/>
    </source>
</evidence>
<dbReference type="SUPFAM" id="SSF56487">
    <property type="entry name" value="SRCR-like"/>
    <property type="match status" value="3"/>
</dbReference>
<feature type="domain" description="SRCR" evidence="6">
    <location>
        <begin position="197"/>
        <end position="295"/>
    </location>
</feature>
<organism evidence="7 8">
    <name type="scientific">Dreissena polymorpha</name>
    <name type="common">Zebra mussel</name>
    <name type="synonym">Mytilus polymorpha</name>
    <dbReference type="NCBI Taxonomy" id="45954"/>
    <lineage>
        <taxon>Eukaryota</taxon>
        <taxon>Metazoa</taxon>
        <taxon>Spiralia</taxon>
        <taxon>Lophotrochozoa</taxon>
        <taxon>Mollusca</taxon>
        <taxon>Bivalvia</taxon>
        <taxon>Autobranchia</taxon>
        <taxon>Heteroconchia</taxon>
        <taxon>Euheterodonta</taxon>
        <taxon>Imparidentia</taxon>
        <taxon>Neoheterodontei</taxon>
        <taxon>Myida</taxon>
        <taxon>Dreissenoidea</taxon>
        <taxon>Dreissenidae</taxon>
        <taxon>Dreissena</taxon>
    </lineage>
</organism>
<proteinExistence type="predicted"/>
<dbReference type="Proteomes" id="UP000828390">
    <property type="component" value="Unassembled WGS sequence"/>
</dbReference>
<gene>
    <name evidence="7" type="ORF">DPMN_089886</name>
</gene>
<feature type="signal peptide" evidence="5">
    <location>
        <begin position="1"/>
        <end position="19"/>
    </location>
</feature>
<feature type="domain" description="SRCR" evidence="6">
    <location>
        <begin position="304"/>
        <end position="401"/>
    </location>
</feature>
<keyword evidence="2" id="KW-0677">Repeat</keyword>
<dbReference type="FunFam" id="3.10.250.10:FF:000001">
    <property type="entry name" value="Lysyl oxidase 4 isoform X1"/>
    <property type="match status" value="1"/>
</dbReference>
<dbReference type="SMART" id="SM00202">
    <property type="entry name" value="SR"/>
    <property type="match status" value="3"/>
</dbReference>
<reference evidence="7" key="2">
    <citation type="submission" date="2020-11" db="EMBL/GenBank/DDBJ databases">
        <authorList>
            <person name="McCartney M.A."/>
            <person name="Auch B."/>
            <person name="Kono T."/>
            <person name="Mallez S."/>
            <person name="Becker A."/>
            <person name="Gohl D.M."/>
            <person name="Silverstein K.A.T."/>
            <person name="Koren S."/>
            <person name="Bechman K.B."/>
            <person name="Herman A."/>
            <person name="Abrahante J.E."/>
            <person name="Garbe J."/>
        </authorList>
    </citation>
    <scope>NUCLEOTIDE SEQUENCE</scope>
    <source>
        <strain evidence="7">Duluth1</strain>
        <tissue evidence="7">Whole animal</tissue>
    </source>
</reference>
<keyword evidence="8" id="KW-1185">Reference proteome</keyword>